<reference evidence="3 4" key="1">
    <citation type="submission" date="2024-01" db="EMBL/GenBank/DDBJ databases">
        <title>Genome assemblies of Stephania.</title>
        <authorList>
            <person name="Yang L."/>
        </authorList>
    </citation>
    <scope>NUCLEOTIDE SEQUENCE [LARGE SCALE GENOMIC DNA]</scope>
    <source>
        <strain evidence="3">QJT</strain>
        <tissue evidence="3">Leaf</tissue>
    </source>
</reference>
<sequence>MEDKPTSTKRRRHAPPSAAAILTRSRSSEAFHRNRSGRARPDPQPYLRQCETNRQSPCPNNSLSEKLDGLGVDVIDIDMGVTSVKDLRWKRVFSPVLEIHGEEGSVAEDSEEDGKTAKIGIDLGLGQEREDRDLGNVTIVEIGNTEMEELVQTTPPDDEVLRKLEKNTDRDAECGSQNDGCRFEEERKMSNHLNEKNRLGVAASKSRMKLFKNPSSFSYRRLLPFLMDLAKENSNTLEIRPCKKNEKPVVSLINQIKMDNSLENNQFHASDAPTMQSNETISMGSFDADPPNSQSPEQPIGATPVEKMFEMSNVCGNSCPVIGTQFNSPDESASLVLPNMADDPSESESIQYSNEPLKENDPLMKSTASPLLITEPFSAMWDVSEAPYNSSKVVEDIGGKSKGSESEITPDVKPSSAFCVDKDSAHMEVDVTVESLLSSVTRGILKRHPRGCRGICNCINCASFRLHAERAFEFSRNQLQDAEEVVVELTRELSGLRSLLEKSVNGNESHALSVVSEISEACRKASGAENLAKGRIREMKLELGIHSRTTCLERPRVKFSDVEPLVPKILNFETQFK</sequence>
<keyword evidence="4" id="KW-1185">Reference proteome</keyword>
<feature type="region of interest" description="Disordered" evidence="2">
    <location>
        <begin position="1"/>
        <end position="62"/>
    </location>
</feature>
<comment type="caution">
    <text evidence="3">The sequence shown here is derived from an EMBL/GenBank/DDBJ whole genome shotgun (WGS) entry which is preliminary data.</text>
</comment>
<gene>
    <name evidence="3" type="ORF">Sjap_009099</name>
</gene>
<evidence type="ECO:0000256" key="2">
    <source>
        <dbReference type="SAM" id="MobiDB-lite"/>
    </source>
</evidence>
<dbReference type="PANTHER" id="PTHR34461">
    <property type="entry name" value="EXPRESSED PROTEIN"/>
    <property type="match status" value="1"/>
</dbReference>
<feature type="compositionally biased region" description="Polar residues" evidence="2">
    <location>
        <begin position="50"/>
        <end position="62"/>
    </location>
</feature>
<evidence type="ECO:0000313" key="3">
    <source>
        <dbReference type="EMBL" id="KAK9138505.1"/>
    </source>
</evidence>
<evidence type="ECO:0000313" key="4">
    <source>
        <dbReference type="Proteomes" id="UP001417504"/>
    </source>
</evidence>
<proteinExistence type="predicted"/>
<keyword evidence="1" id="KW-0175">Coiled coil</keyword>
<feature type="region of interest" description="Disordered" evidence="2">
    <location>
        <begin position="277"/>
        <end position="301"/>
    </location>
</feature>
<organism evidence="3 4">
    <name type="scientific">Stephania japonica</name>
    <dbReference type="NCBI Taxonomy" id="461633"/>
    <lineage>
        <taxon>Eukaryota</taxon>
        <taxon>Viridiplantae</taxon>
        <taxon>Streptophyta</taxon>
        <taxon>Embryophyta</taxon>
        <taxon>Tracheophyta</taxon>
        <taxon>Spermatophyta</taxon>
        <taxon>Magnoliopsida</taxon>
        <taxon>Ranunculales</taxon>
        <taxon>Menispermaceae</taxon>
        <taxon>Menispermoideae</taxon>
        <taxon>Cissampelideae</taxon>
        <taxon>Stephania</taxon>
    </lineage>
</organism>
<protein>
    <submittedName>
        <fullName evidence="3">Uncharacterized protein</fullName>
    </submittedName>
</protein>
<evidence type="ECO:0000256" key="1">
    <source>
        <dbReference type="SAM" id="Coils"/>
    </source>
</evidence>
<feature type="coiled-coil region" evidence="1">
    <location>
        <begin position="472"/>
        <end position="499"/>
    </location>
</feature>
<dbReference type="PANTHER" id="PTHR34461:SF4">
    <property type="entry name" value="OS01G0101800 PROTEIN"/>
    <property type="match status" value="1"/>
</dbReference>
<dbReference type="EMBL" id="JBBNAE010000003">
    <property type="protein sequence ID" value="KAK9138505.1"/>
    <property type="molecule type" value="Genomic_DNA"/>
</dbReference>
<dbReference type="Proteomes" id="UP001417504">
    <property type="component" value="Unassembled WGS sequence"/>
</dbReference>
<name>A0AAP0PF89_9MAGN</name>
<accession>A0AAP0PF89</accession>
<dbReference type="AlphaFoldDB" id="A0AAP0PF89"/>